<dbReference type="EMBL" id="LAZR01000391">
    <property type="protein sequence ID" value="KKN71060.1"/>
    <property type="molecule type" value="Genomic_DNA"/>
</dbReference>
<name>A0A0F9SPU5_9ZZZZ</name>
<accession>A0A0F9SPU5</accession>
<evidence type="ECO:0000313" key="1">
    <source>
        <dbReference type="EMBL" id="KKN71060.1"/>
    </source>
</evidence>
<dbReference type="AlphaFoldDB" id="A0A0F9SPU5"/>
<organism evidence="1">
    <name type="scientific">marine sediment metagenome</name>
    <dbReference type="NCBI Taxonomy" id="412755"/>
    <lineage>
        <taxon>unclassified sequences</taxon>
        <taxon>metagenomes</taxon>
        <taxon>ecological metagenomes</taxon>
    </lineage>
</organism>
<comment type="caution">
    <text evidence="1">The sequence shown here is derived from an EMBL/GenBank/DDBJ whole genome shotgun (WGS) entry which is preliminary data.</text>
</comment>
<proteinExistence type="predicted"/>
<protein>
    <submittedName>
        <fullName evidence="1">Uncharacterized protein</fullName>
    </submittedName>
</protein>
<sequence>MARHGVEMKTAEKIARKYLCKDHPSETLKVDHCCLIGIAQAGMTEGRRIGLREALHVISDAFESYNYGDRPQSPPVILMKIENKIRNL</sequence>
<reference evidence="1" key="1">
    <citation type="journal article" date="2015" name="Nature">
        <title>Complex archaea that bridge the gap between prokaryotes and eukaryotes.</title>
        <authorList>
            <person name="Spang A."/>
            <person name="Saw J.H."/>
            <person name="Jorgensen S.L."/>
            <person name="Zaremba-Niedzwiedzka K."/>
            <person name="Martijn J."/>
            <person name="Lind A.E."/>
            <person name="van Eijk R."/>
            <person name="Schleper C."/>
            <person name="Guy L."/>
            <person name="Ettema T.J."/>
        </authorList>
    </citation>
    <scope>NUCLEOTIDE SEQUENCE</scope>
</reference>
<gene>
    <name evidence="1" type="ORF">LCGC14_0424770</name>
</gene>